<dbReference type="NCBIfam" id="NF038354">
    <property type="entry name" value="trnsprt_adja_43"/>
    <property type="match status" value="1"/>
</dbReference>
<evidence type="ECO:0000256" key="1">
    <source>
        <dbReference type="SAM" id="Phobius"/>
    </source>
</evidence>
<reference evidence="3" key="1">
    <citation type="journal article" date="2019" name="Int. J. Syst. Evol. Microbiol.">
        <title>The Global Catalogue of Microorganisms (GCM) 10K type strain sequencing project: providing services to taxonomists for standard genome sequencing and annotation.</title>
        <authorList>
            <consortium name="The Broad Institute Genomics Platform"/>
            <consortium name="The Broad Institute Genome Sequencing Center for Infectious Disease"/>
            <person name="Wu L."/>
            <person name="Ma J."/>
        </authorList>
    </citation>
    <scope>NUCLEOTIDE SEQUENCE [LARGE SCALE GENOMIC DNA]</scope>
    <source>
        <strain evidence="3">JCM 17458</strain>
    </source>
</reference>
<keyword evidence="1" id="KW-0812">Transmembrane</keyword>
<dbReference type="EMBL" id="BAABAZ010000003">
    <property type="protein sequence ID" value="GAA4282678.1"/>
    <property type="molecule type" value="Genomic_DNA"/>
</dbReference>
<name>A0ABP8EFD2_9MICO</name>
<comment type="caution">
    <text evidence="2">The sequence shown here is derived from an EMBL/GenBank/DDBJ whole genome shotgun (WGS) entry which is preliminary data.</text>
</comment>
<evidence type="ECO:0000313" key="2">
    <source>
        <dbReference type="EMBL" id="GAA4282678.1"/>
    </source>
</evidence>
<proteinExistence type="predicted"/>
<dbReference type="InterPro" id="IPR049820">
    <property type="entry name" value="Trnsprt_adja_ssu-like"/>
</dbReference>
<evidence type="ECO:0000313" key="3">
    <source>
        <dbReference type="Proteomes" id="UP001501586"/>
    </source>
</evidence>
<keyword evidence="3" id="KW-1185">Reference proteome</keyword>
<keyword evidence="1" id="KW-0472">Membrane</keyword>
<dbReference type="RefSeq" id="WP_236865163.1">
    <property type="nucleotide sequence ID" value="NZ_BAABAZ010000003.1"/>
</dbReference>
<keyword evidence="1" id="KW-1133">Transmembrane helix</keyword>
<organism evidence="2 3">
    <name type="scientific">Brevibacterium daeguense</name>
    <dbReference type="NCBI Taxonomy" id="909936"/>
    <lineage>
        <taxon>Bacteria</taxon>
        <taxon>Bacillati</taxon>
        <taxon>Actinomycetota</taxon>
        <taxon>Actinomycetes</taxon>
        <taxon>Micrococcales</taxon>
        <taxon>Brevibacteriaceae</taxon>
        <taxon>Brevibacterium</taxon>
    </lineage>
</organism>
<dbReference type="Proteomes" id="UP001501586">
    <property type="component" value="Unassembled WGS sequence"/>
</dbReference>
<accession>A0ABP8EFD2</accession>
<protein>
    <submittedName>
        <fullName evidence="2">Uncharacterized protein</fullName>
    </submittedName>
</protein>
<sequence length="45" mass="5170">MEFSPEMLTVYVLIWPVIVAGVLFGIIRAFSKEAREAKREGRDMI</sequence>
<gene>
    <name evidence="2" type="ORF">GCM10022261_02090</name>
</gene>
<feature type="transmembrane region" description="Helical" evidence="1">
    <location>
        <begin position="12"/>
        <end position="30"/>
    </location>
</feature>